<organism evidence="1 2">
    <name type="scientific">Thermogutta terrifontis</name>
    <dbReference type="NCBI Taxonomy" id="1331910"/>
    <lineage>
        <taxon>Bacteria</taxon>
        <taxon>Pseudomonadati</taxon>
        <taxon>Planctomycetota</taxon>
        <taxon>Planctomycetia</taxon>
        <taxon>Pirellulales</taxon>
        <taxon>Thermoguttaceae</taxon>
        <taxon>Thermogutta</taxon>
    </lineage>
</organism>
<dbReference type="AlphaFoldDB" id="A0A286RKU4"/>
<protein>
    <submittedName>
        <fullName evidence="1">Uncharacterized protein</fullName>
    </submittedName>
</protein>
<name>A0A286RKU4_9BACT</name>
<keyword evidence="2" id="KW-1185">Reference proteome</keyword>
<dbReference type="EMBL" id="CP018477">
    <property type="protein sequence ID" value="ASV76586.1"/>
    <property type="molecule type" value="Genomic_DNA"/>
</dbReference>
<accession>A0A286RKU4</accession>
<gene>
    <name evidence="1" type="ORF">THTE_3985</name>
</gene>
<evidence type="ECO:0000313" key="2">
    <source>
        <dbReference type="Proteomes" id="UP000215086"/>
    </source>
</evidence>
<sequence length="58" mass="6232">MEHPTLNGGPDRQVPAEFLRRGTLVVPGELNLASRRNHVSVRVPIASGKGAICRDKTG</sequence>
<proteinExistence type="predicted"/>
<reference evidence="1 2" key="1">
    <citation type="journal article" name="Front. Microbiol.">
        <title>Sugar Metabolism of the First Thermophilic Planctomycete Thermogutta terrifontis: Comparative Genomic and Transcriptomic Approaches.</title>
        <authorList>
            <person name="Elcheninov A.G."/>
            <person name="Menzel P."/>
            <person name="Gudbergsdottir S.R."/>
            <person name="Slesarev A.I."/>
            <person name="Kadnikov V.V."/>
            <person name="Krogh A."/>
            <person name="Bonch-Osmolovskaya E.A."/>
            <person name="Peng X."/>
            <person name="Kublanov I.V."/>
        </authorList>
    </citation>
    <scope>NUCLEOTIDE SEQUENCE [LARGE SCALE GENOMIC DNA]</scope>
    <source>
        <strain evidence="1 2">R1</strain>
    </source>
</reference>
<dbReference type="Proteomes" id="UP000215086">
    <property type="component" value="Chromosome"/>
</dbReference>
<dbReference type="KEGG" id="ttf:THTE_3985"/>
<evidence type="ECO:0000313" key="1">
    <source>
        <dbReference type="EMBL" id="ASV76586.1"/>
    </source>
</evidence>